<dbReference type="NCBIfam" id="NF033546">
    <property type="entry name" value="transpos_IS21"/>
    <property type="match status" value="1"/>
</dbReference>
<dbReference type="InterPro" id="IPR013249">
    <property type="entry name" value="RNA_pol_sigma70_r4_t2"/>
</dbReference>
<gene>
    <name evidence="5" type="ORF">GPL20_34895</name>
</gene>
<dbReference type="Proteomes" id="UP000449969">
    <property type="component" value="Unassembled WGS sequence"/>
</dbReference>
<dbReference type="InterPro" id="IPR001584">
    <property type="entry name" value="Integrase_cat-core"/>
</dbReference>
<sequence>MPTQRLSMRRIKEVLRLKHVQGLPERAIARTLGISNGAVHSYLRRAGAAGLKNWPLPAGMTDEDLELLLFPAPKPASQSPQRPVPDWGYVDKELRRRNVTRRLLWDEYRATHPDGFGYTWFCTTYEAWKGRARPSMRQTHLGGEKVFVDFAGDTIDVIDPSNGEVQSMKLFVAAMGASNYTYAEACPSEGLADWIRVHINLFAFLGGAPTFVVCDNLKAAVTNPDRHDPGLNRTYAEMASHYGTAILAARPRRPKDKAKVEVAVQVAQRWILARLRNQRFFSLAELNAAIKILVVELNARQMRDFGASRAELFAELDKPKLTQLPDQAYAFACWKRCRVGPDYHIEIDGHWYSAPYRLIRELVDARIDDRTVEIFHNGRRIASHARAPNRRGHTTIADHMPSAHRRYGQWTPAGVIAAGERIGPSTAAFFQAVIAARPHPEQGFRTCLGVLSLVKSYSAERVDAACRRGLLIKARSVASIRSILQNGLDRTFLDEPSEHQPLRHGNIRGRDYFH</sequence>
<dbReference type="RefSeq" id="WP_157336661.1">
    <property type="nucleotide sequence ID" value="NZ_JANADL010000057.1"/>
</dbReference>
<evidence type="ECO:0000259" key="3">
    <source>
        <dbReference type="PROSITE" id="PS50532"/>
    </source>
</evidence>
<protein>
    <submittedName>
        <fullName evidence="5">IS21 family transposase</fullName>
    </submittedName>
</protein>
<dbReference type="GO" id="GO:0003677">
    <property type="term" value="F:DNA binding"/>
    <property type="evidence" value="ECO:0007669"/>
    <property type="project" value="InterPro"/>
</dbReference>
<evidence type="ECO:0000313" key="5">
    <source>
        <dbReference type="EMBL" id="MVT78167.1"/>
    </source>
</evidence>
<dbReference type="GO" id="GO:0016987">
    <property type="term" value="F:sigma factor activity"/>
    <property type="evidence" value="ECO:0007669"/>
    <property type="project" value="InterPro"/>
</dbReference>
<dbReference type="GO" id="GO:0006352">
    <property type="term" value="P:DNA-templated transcription initiation"/>
    <property type="evidence" value="ECO:0007669"/>
    <property type="project" value="InterPro"/>
</dbReference>
<dbReference type="InterPro" id="IPR017895">
    <property type="entry name" value="HTH_IS408/IS1162_type"/>
</dbReference>
<evidence type="ECO:0000259" key="4">
    <source>
        <dbReference type="PROSITE" id="PS50994"/>
    </source>
</evidence>
<feature type="domain" description="Integrase catalytic" evidence="4">
    <location>
        <begin position="130"/>
        <end position="317"/>
    </location>
</feature>
<dbReference type="OrthoDB" id="2065409at2"/>
<dbReference type="Pfam" id="PF22483">
    <property type="entry name" value="Mu-transpos_C_2"/>
    <property type="match status" value="1"/>
</dbReference>
<evidence type="ECO:0000256" key="1">
    <source>
        <dbReference type="ARBA" id="ARBA00009277"/>
    </source>
</evidence>
<comment type="similarity">
    <text evidence="1">Belongs to the transposase IS21/IS408/IS1162 family.</text>
</comment>
<dbReference type="InterPro" id="IPR054353">
    <property type="entry name" value="IstA-like_C"/>
</dbReference>
<feature type="domain" description="HTH IS408-type" evidence="3">
    <location>
        <begin position="11"/>
        <end position="94"/>
    </location>
</feature>
<evidence type="ECO:0000256" key="2">
    <source>
        <dbReference type="SAM" id="MobiDB-lite"/>
    </source>
</evidence>
<comment type="caution">
    <text evidence="5">The sequence shown here is derived from an EMBL/GenBank/DDBJ whole genome shotgun (WGS) entry which is preliminary data.</text>
</comment>
<dbReference type="PROSITE" id="PS50994">
    <property type="entry name" value="INTEGRASE"/>
    <property type="match status" value="1"/>
</dbReference>
<dbReference type="PANTHER" id="PTHR35004:SF8">
    <property type="entry name" value="TRANSPOSASE RV3428C-RELATED"/>
    <property type="match status" value="1"/>
</dbReference>
<dbReference type="PANTHER" id="PTHR35004">
    <property type="entry name" value="TRANSPOSASE RV3428C-RELATED"/>
    <property type="match status" value="1"/>
</dbReference>
<reference evidence="5 6" key="1">
    <citation type="submission" date="2019-12" db="EMBL/GenBank/DDBJ databases">
        <title>Draft genome sequences Bradyrhizobium cajani AMBPC1010, Bradyrhizobium pachyrhizi AMBPC1040 and Bradyrhizobium yuanmingense ALSPC3051, three plant growth promoting strains isolated from nodules of Cajanus cajan L. in Dominican Republic.</title>
        <authorList>
            <person name="Flores-Felix J.D."/>
            <person name="Araujo J."/>
            <person name="Diaz-Alcantara C."/>
            <person name="Gonzalez-Andres F."/>
            <person name="Velazquez E."/>
        </authorList>
    </citation>
    <scope>NUCLEOTIDE SEQUENCE [LARGE SCALE GENOMIC DNA]</scope>
    <source>
        <strain evidence="5 6">1010</strain>
    </source>
</reference>
<feature type="region of interest" description="Disordered" evidence="2">
    <location>
        <begin position="494"/>
        <end position="514"/>
    </location>
</feature>
<name>A0A844TG72_9BRAD</name>
<dbReference type="InterPro" id="IPR013324">
    <property type="entry name" value="RNA_pol_sigma_r3/r4-like"/>
</dbReference>
<dbReference type="GO" id="GO:0015074">
    <property type="term" value="P:DNA integration"/>
    <property type="evidence" value="ECO:0007669"/>
    <property type="project" value="InterPro"/>
</dbReference>
<dbReference type="AlphaFoldDB" id="A0A844TG72"/>
<accession>A0A844TG72</accession>
<dbReference type="InterPro" id="IPR036397">
    <property type="entry name" value="RNaseH_sf"/>
</dbReference>
<dbReference type="SUPFAM" id="SSF53098">
    <property type="entry name" value="Ribonuclease H-like"/>
    <property type="match status" value="1"/>
</dbReference>
<proteinExistence type="inferred from homology"/>
<dbReference type="SUPFAM" id="SSF88659">
    <property type="entry name" value="Sigma3 and sigma4 domains of RNA polymerase sigma factors"/>
    <property type="match status" value="1"/>
</dbReference>
<organism evidence="5 6">
    <name type="scientific">Bradyrhizobium cajani</name>
    <dbReference type="NCBI Taxonomy" id="1928661"/>
    <lineage>
        <taxon>Bacteria</taxon>
        <taxon>Pseudomonadati</taxon>
        <taxon>Pseudomonadota</taxon>
        <taxon>Alphaproteobacteria</taxon>
        <taxon>Hyphomicrobiales</taxon>
        <taxon>Nitrobacteraceae</taxon>
        <taxon>Bradyrhizobium</taxon>
    </lineage>
</organism>
<dbReference type="Gene3D" id="3.30.420.10">
    <property type="entry name" value="Ribonuclease H-like superfamily/Ribonuclease H"/>
    <property type="match status" value="1"/>
</dbReference>
<dbReference type="InterPro" id="IPR012337">
    <property type="entry name" value="RNaseH-like_sf"/>
</dbReference>
<dbReference type="PROSITE" id="PS50532">
    <property type="entry name" value="HTH_IS408"/>
    <property type="match status" value="1"/>
</dbReference>
<keyword evidence="6" id="KW-1185">Reference proteome</keyword>
<dbReference type="Gene3D" id="1.10.10.10">
    <property type="entry name" value="Winged helix-like DNA-binding domain superfamily/Winged helix DNA-binding domain"/>
    <property type="match status" value="1"/>
</dbReference>
<dbReference type="InterPro" id="IPR036388">
    <property type="entry name" value="WH-like_DNA-bd_sf"/>
</dbReference>
<evidence type="ECO:0000313" key="6">
    <source>
        <dbReference type="Proteomes" id="UP000449969"/>
    </source>
</evidence>
<dbReference type="Pfam" id="PF08281">
    <property type="entry name" value="Sigma70_r4_2"/>
    <property type="match status" value="1"/>
</dbReference>
<dbReference type="EMBL" id="WQNE01000047">
    <property type="protein sequence ID" value="MVT78167.1"/>
    <property type="molecule type" value="Genomic_DNA"/>
</dbReference>